<comment type="function">
    <text evidence="1 12">Receptor for oxytocin. The activity of this receptor is mediated by G proteins which activate a phosphatidylinositol-calcium second messenger system.</text>
</comment>
<dbReference type="STRING" id="9749.A0A2Y9MTB8"/>
<proteinExistence type="inferred from homology"/>
<dbReference type="InterPro" id="IPR000276">
    <property type="entry name" value="GPCR_Rhodpsn"/>
</dbReference>
<dbReference type="PRINTS" id="PR00237">
    <property type="entry name" value="GPCRRHODOPSN"/>
</dbReference>
<evidence type="ECO:0000256" key="9">
    <source>
        <dbReference type="ARBA" id="ARBA00023170"/>
    </source>
</evidence>
<dbReference type="AlphaFoldDB" id="A0A2Y9MTB8"/>
<dbReference type="PRINTS" id="PR00896">
    <property type="entry name" value="VASOPRESSINR"/>
</dbReference>
<dbReference type="GO" id="GO:0004990">
    <property type="term" value="F:oxytocin receptor activity"/>
    <property type="evidence" value="ECO:0007669"/>
    <property type="project" value="UniProtKB-UniRule"/>
</dbReference>
<sequence length="745" mass="83216">MEGALAANWSAEAVNGSAAPPGAEGNLTAGPPQRNEALARVEVAVLCLILFLALSGNACVLLALRTTRRKHSRLFFFMKHLSIADLVVAVFQVLPQLLWDITFRFYGPDLLCRLVKYLQVVGMFASTYLLLLMSLDRCLAICQPLRVLRRRTDRLAVLATWLGCLVASAPQVHIFSMREVADGVFDCWAVFIQPWGPKAYITWITLAVYIVPVIVLAACYGLITFKIWQNLRLKTAAAAAEAAAGPEGAAADCAGRGALARVSSVKLISKAKIRTVKMTFIVVLAFVVCWTPFFFVQMWSVWDAEAPKEVGSNLSQAMEPGAIRPHGRHMDVVTCCHITSHLRVKMRMETRFSDVGNCIHLSAGQSPGKRVGVMDLSFEAESPLAPPAELLERLPSCDCLLQGDRCCRSWNPGCQIFFPPSEAPGRPQEQRCWSSFLEHRVPVVTEEVAREALLSFVDSKCCYGSAAAGDLVILELKQQVLRRYRLETFSESRISEWTFQPFTNHSVDGPQRGTSPRLWDIKVQVPPMFQEDTRKFQVPHSSLVKECHRCHGHGRYKCSSCHGAGTVRCPSCSRAKRRARPARRCQMCSGSGRQRCSTCSGRGNKTCATCKGEKKLLHFLQLVIVWKNSLFEFVSEHQLDCPGDLLAKARGETLFKDENTMVYPIVDFPLREISLASQRGIAEHSAALASRARVLQQRQTIELVPLTEVRYWYQGKTYVYYIYGTDHKVYVVDYPERYCCGCTII</sequence>
<evidence type="ECO:0000256" key="7">
    <source>
        <dbReference type="ARBA" id="ARBA00023040"/>
    </source>
</evidence>
<evidence type="ECO:0000256" key="3">
    <source>
        <dbReference type="ARBA" id="ARBA00021826"/>
    </source>
</evidence>
<gene>
    <name evidence="15" type="primary">LOC111169959</name>
</gene>
<feature type="transmembrane region" description="Helical" evidence="12">
    <location>
        <begin position="200"/>
        <end position="223"/>
    </location>
</feature>
<dbReference type="GO" id="GO:0005886">
    <property type="term" value="C:plasma membrane"/>
    <property type="evidence" value="ECO:0007669"/>
    <property type="project" value="UniProtKB-SubCell"/>
</dbReference>
<dbReference type="GeneID" id="111169959"/>
<keyword evidence="9 12" id="KW-0675">Receptor</keyword>
<dbReference type="SUPFAM" id="SSF81321">
    <property type="entry name" value="Family A G protein-coupled receptor-like"/>
    <property type="match status" value="1"/>
</dbReference>
<evidence type="ECO:0000313" key="14">
    <source>
        <dbReference type="Proteomes" id="UP000248483"/>
    </source>
</evidence>
<feature type="transmembrane region" description="Helical" evidence="12">
    <location>
        <begin position="76"/>
        <end position="94"/>
    </location>
</feature>
<keyword evidence="8 12" id="KW-0472">Membrane</keyword>
<keyword evidence="6 12" id="KW-1133">Transmembrane helix</keyword>
<comment type="caution">
    <text evidence="12">Lacks conserved residue(s) required for the propagation of feature annotation.</text>
</comment>
<evidence type="ECO:0000256" key="4">
    <source>
        <dbReference type="ARBA" id="ARBA00022475"/>
    </source>
</evidence>
<evidence type="ECO:0000256" key="6">
    <source>
        <dbReference type="ARBA" id="ARBA00022989"/>
    </source>
</evidence>
<evidence type="ECO:0000256" key="2">
    <source>
        <dbReference type="ARBA" id="ARBA00004651"/>
    </source>
</evidence>
<dbReference type="InterPro" id="IPR017452">
    <property type="entry name" value="GPCR_Rhodpsn_7TM"/>
</dbReference>
<protein>
    <recommendedName>
        <fullName evidence="3 12">Oxytocin receptor</fullName>
    </recommendedName>
</protein>
<keyword evidence="11 12" id="KW-0807">Transducer</keyword>
<dbReference type="FunCoup" id="A0A2Y9MTB8">
    <property type="interactions" value="33"/>
</dbReference>
<keyword evidence="10 12" id="KW-0325">Glycoprotein</keyword>
<dbReference type="InterPro" id="IPR002062">
    <property type="entry name" value="Oxytocn_rcpt"/>
</dbReference>
<evidence type="ECO:0000256" key="8">
    <source>
        <dbReference type="ARBA" id="ARBA00023136"/>
    </source>
</evidence>
<evidence type="ECO:0000256" key="10">
    <source>
        <dbReference type="ARBA" id="ARBA00023180"/>
    </source>
</evidence>
<evidence type="ECO:0000256" key="12">
    <source>
        <dbReference type="RuleBase" id="RU046427"/>
    </source>
</evidence>
<dbReference type="InterPro" id="IPR052789">
    <property type="entry name" value="SSUH2_homolog"/>
</dbReference>
<feature type="domain" description="G-protein coupled receptors family 1 profile" evidence="13">
    <location>
        <begin position="56"/>
        <end position="298"/>
    </location>
</feature>
<dbReference type="PANTHER" id="PTHR48465">
    <property type="entry name" value="PROTEIN SSUH2 HOMOLOG"/>
    <property type="match status" value="1"/>
</dbReference>
<accession>A0A2Y9MTB8</accession>
<dbReference type="Gene3D" id="1.20.1070.10">
    <property type="entry name" value="Rhodopsin 7-helix transmembrane proteins"/>
    <property type="match status" value="1"/>
</dbReference>
<dbReference type="KEGG" id="dle:111169959"/>
<comment type="similarity">
    <text evidence="12">Belongs to the G-protein coupled receptor 1 family. Vasopressin/oxytocin receptor subfamily.</text>
</comment>
<feature type="transmembrane region" description="Helical" evidence="12">
    <location>
        <begin position="43"/>
        <end position="64"/>
    </location>
</feature>
<keyword evidence="5 12" id="KW-0812">Transmembrane</keyword>
<keyword evidence="14" id="KW-1185">Reference proteome</keyword>
<dbReference type="InParanoid" id="A0A2Y9MTB8"/>
<evidence type="ECO:0000256" key="1">
    <source>
        <dbReference type="ARBA" id="ARBA00004041"/>
    </source>
</evidence>
<dbReference type="PRINTS" id="PR00665">
    <property type="entry name" value="OXYTOCINR"/>
</dbReference>
<keyword evidence="4" id="KW-1003">Cell membrane</keyword>
<comment type="subcellular location">
    <subcellularLocation>
        <location evidence="2 12">Cell membrane</location>
        <topology evidence="2 12">Multi-pass membrane protein</topology>
    </subcellularLocation>
</comment>
<dbReference type="GO" id="GO:0005000">
    <property type="term" value="F:vasopressin receptor activity"/>
    <property type="evidence" value="ECO:0007669"/>
    <property type="project" value="InterPro"/>
</dbReference>
<evidence type="ECO:0000313" key="15">
    <source>
        <dbReference type="RefSeq" id="XP_022420377.1"/>
    </source>
</evidence>
<dbReference type="RefSeq" id="XP_022420377.1">
    <property type="nucleotide sequence ID" value="XM_022564669.2"/>
</dbReference>
<dbReference type="Proteomes" id="UP000248483">
    <property type="component" value="Unplaced"/>
</dbReference>
<evidence type="ECO:0000259" key="13">
    <source>
        <dbReference type="PROSITE" id="PS50262"/>
    </source>
</evidence>
<keyword evidence="7 12" id="KW-0297">G-protein coupled receptor</keyword>
<dbReference type="PROSITE" id="PS50262">
    <property type="entry name" value="G_PROTEIN_RECEP_F1_2"/>
    <property type="match status" value="1"/>
</dbReference>
<evidence type="ECO:0000256" key="5">
    <source>
        <dbReference type="ARBA" id="ARBA00022692"/>
    </source>
</evidence>
<dbReference type="InterPro" id="IPR001817">
    <property type="entry name" value="Vasoprsn_rcpt"/>
</dbReference>
<evidence type="ECO:0000256" key="11">
    <source>
        <dbReference type="ARBA" id="ARBA00023224"/>
    </source>
</evidence>
<feature type="transmembrane region" description="Helical" evidence="12">
    <location>
        <begin position="280"/>
        <end position="302"/>
    </location>
</feature>
<dbReference type="PROSITE" id="PS00237">
    <property type="entry name" value="G_PROTEIN_RECEP_F1_1"/>
    <property type="match status" value="1"/>
</dbReference>
<name>A0A2Y9MTB8_DELLE</name>
<dbReference type="Pfam" id="PF00001">
    <property type="entry name" value="7tm_1"/>
    <property type="match status" value="1"/>
</dbReference>
<feature type="transmembrane region" description="Helical" evidence="12">
    <location>
        <begin position="155"/>
        <end position="175"/>
    </location>
</feature>
<organism evidence="14 15">
    <name type="scientific">Delphinapterus leucas</name>
    <name type="common">Beluga whale</name>
    <dbReference type="NCBI Taxonomy" id="9749"/>
    <lineage>
        <taxon>Eukaryota</taxon>
        <taxon>Metazoa</taxon>
        <taxon>Chordata</taxon>
        <taxon>Craniata</taxon>
        <taxon>Vertebrata</taxon>
        <taxon>Euteleostomi</taxon>
        <taxon>Mammalia</taxon>
        <taxon>Eutheria</taxon>
        <taxon>Laurasiatheria</taxon>
        <taxon>Artiodactyla</taxon>
        <taxon>Whippomorpha</taxon>
        <taxon>Cetacea</taxon>
        <taxon>Odontoceti</taxon>
        <taxon>Monodontidae</taxon>
        <taxon>Delphinapterus</taxon>
    </lineage>
</organism>
<feature type="transmembrane region" description="Helical" evidence="12">
    <location>
        <begin position="114"/>
        <end position="135"/>
    </location>
</feature>
<reference evidence="15" key="1">
    <citation type="submission" date="2025-08" db="UniProtKB">
        <authorList>
            <consortium name="RefSeq"/>
        </authorList>
    </citation>
    <scope>IDENTIFICATION</scope>
    <source>
        <tissue evidence="15">Blood</tissue>
    </source>
</reference>
<dbReference type="PANTHER" id="PTHR48465:SF1">
    <property type="entry name" value="PROTEIN SSUH2 HOMOLOG"/>
    <property type="match status" value="1"/>
</dbReference>